<proteinExistence type="predicted"/>
<evidence type="ECO:0000313" key="2">
    <source>
        <dbReference type="Proteomes" id="UP001501391"/>
    </source>
</evidence>
<organism evidence="1 2">
    <name type="scientific">Streptomyces bangladeshensis</name>
    <dbReference type="NCBI Taxonomy" id="295352"/>
    <lineage>
        <taxon>Bacteria</taxon>
        <taxon>Bacillati</taxon>
        <taxon>Actinomycetota</taxon>
        <taxon>Actinomycetes</taxon>
        <taxon>Kitasatosporales</taxon>
        <taxon>Streptomycetaceae</taxon>
        <taxon>Streptomyces</taxon>
    </lineage>
</organism>
<dbReference type="EMBL" id="BAAAOQ010000027">
    <property type="protein sequence ID" value="GAA2203235.1"/>
    <property type="molecule type" value="Genomic_DNA"/>
</dbReference>
<evidence type="ECO:0000313" key="1">
    <source>
        <dbReference type="EMBL" id="GAA2203235.1"/>
    </source>
</evidence>
<keyword evidence="2" id="KW-1185">Reference proteome</keyword>
<comment type="caution">
    <text evidence="1">The sequence shown here is derived from an EMBL/GenBank/DDBJ whole genome shotgun (WGS) entry which is preliminary data.</text>
</comment>
<accession>A0ABP5NUD2</accession>
<gene>
    <name evidence="1" type="ORF">GCM10009787_65460</name>
</gene>
<sequence length="149" mass="17221">MWTPAWAAADEGALTDAARRAVQSAPMTAPVIRAIEWDGTAWDDPSEDKLHDLLADMSLTWRFVIVERLDREPAGQHYMQVYLNDDLSYRVEYREGGPDRHFQARLPRESDIFAVEPVAEMVRDWAFGRPGWREALAWTPWRPDEPLRA</sequence>
<protein>
    <submittedName>
        <fullName evidence="1">Uncharacterized protein</fullName>
    </submittedName>
</protein>
<name>A0ABP5NUD2_9ACTN</name>
<reference evidence="2" key="1">
    <citation type="journal article" date="2019" name="Int. J. Syst. Evol. Microbiol.">
        <title>The Global Catalogue of Microorganisms (GCM) 10K type strain sequencing project: providing services to taxonomists for standard genome sequencing and annotation.</title>
        <authorList>
            <consortium name="The Broad Institute Genomics Platform"/>
            <consortium name="The Broad Institute Genome Sequencing Center for Infectious Disease"/>
            <person name="Wu L."/>
            <person name="Ma J."/>
        </authorList>
    </citation>
    <scope>NUCLEOTIDE SEQUENCE [LARGE SCALE GENOMIC DNA]</scope>
    <source>
        <strain evidence="2">JCM 14924</strain>
    </source>
</reference>
<dbReference type="Proteomes" id="UP001501391">
    <property type="component" value="Unassembled WGS sequence"/>
</dbReference>